<reference evidence="1 2" key="1">
    <citation type="submission" date="2019-12" db="EMBL/GenBank/DDBJ databases">
        <title>Spirosoma sp. HMF4905 genome sequencing and assembly.</title>
        <authorList>
            <person name="Kang H."/>
            <person name="Cha I."/>
            <person name="Kim H."/>
            <person name="Joh K."/>
        </authorList>
    </citation>
    <scope>NUCLEOTIDE SEQUENCE [LARGE SCALE GENOMIC DNA]</scope>
    <source>
        <strain evidence="1 2">HMF4905</strain>
    </source>
</reference>
<dbReference type="RefSeq" id="WP_157589772.1">
    <property type="nucleotide sequence ID" value="NZ_WPIN01000019.1"/>
</dbReference>
<name>A0A7K1SMC9_9BACT</name>
<organism evidence="1 2">
    <name type="scientific">Spirosoma arboris</name>
    <dbReference type="NCBI Taxonomy" id="2682092"/>
    <lineage>
        <taxon>Bacteria</taxon>
        <taxon>Pseudomonadati</taxon>
        <taxon>Bacteroidota</taxon>
        <taxon>Cytophagia</taxon>
        <taxon>Cytophagales</taxon>
        <taxon>Cytophagaceae</taxon>
        <taxon>Spirosoma</taxon>
    </lineage>
</organism>
<proteinExistence type="predicted"/>
<accession>A0A7K1SMC9</accession>
<dbReference type="Proteomes" id="UP000436006">
    <property type="component" value="Unassembled WGS sequence"/>
</dbReference>
<gene>
    <name evidence="1" type="ORF">GO755_33340</name>
</gene>
<dbReference type="EMBL" id="WPIN01000019">
    <property type="protein sequence ID" value="MVM34960.1"/>
    <property type="molecule type" value="Genomic_DNA"/>
</dbReference>
<comment type="caution">
    <text evidence="1">The sequence shown here is derived from an EMBL/GenBank/DDBJ whole genome shotgun (WGS) entry which is preliminary data.</text>
</comment>
<protein>
    <submittedName>
        <fullName evidence="1">Uncharacterized protein</fullName>
    </submittedName>
</protein>
<evidence type="ECO:0000313" key="1">
    <source>
        <dbReference type="EMBL" id="MVM34960.1"/>
    </source>
</evidence>
<keyword evidence="2" id="KW-1185">Reference proteome</keyword>
<sequence length="49" mass="5922">MPFSFDYAPDRSKESAYRKDYYTKMGCLPDEIITLVTRRLRRRSPFKTN</sequence>
<evidence type="ECO:0000313" key="2">
    <source>
        <dbReference type="Proteomes" id="UP000436006"/>
    </source>
</evidence>
<dbReference type="AlphaFoldDB" id="A0A7K1SMC9"/>